<evidence type="ECO:0000259" key="1">
    <source>
        <dbReference type="Pfam" id="PF11838"/>
    </source>
</evidence>
<dbReference type="BioCyc" id="LINT1001599:G11K9-565-MONOMER"/>
<dbReference type="AlphaFoldDB" id="M3HGK5"/>
<protein>
    <submittedName>
        <fullName evidence="2">PF11838 domain protein</fullName>
    </submittedName>
</protein>
<dbReference type="Pfam" id="PF11838">
    <property type="entry name" value="ERAP1_C"/>
    <property type="match status" value="1"/>
</dbReference>
<feature type="domain" description="ERAP1-like C-terminal" evidence="1">
    <location>
        <begin position="16"/>
        <end position="186"/>
    </location>
</feature>
<organism evidence="2 3">
    <name type="scientific">Leptospira interrogans serovar Grippotyphosa str. LT2186</name>
    <dbReference type="NCBI Taxonomy" id="1001599"/>
    <lineage>
        <taxon>Bacteria</taxon>
        <taxon>Pseudomonadati</taxon>
        <taxon>Spirochaetota</taxon>
        <taxon>Spirochaetia</taxon>
        <taxon>Leptospirales</taxon>
        <taxon>Leptospiraceae</taxon>
        <taxon>Leptospira</taxon>
    </lineage>
</organism>
<accession>M3HGK5</accession>
<dbReference type="EMBL" id="AFME02000143">
    <property type="protein sequence ID" value="EMG11785.1"/>
    <property type="molecule type" value="Genomic_DNA"/>
</dbReference>
<evidence type="ECO:0000313" key="3">
    <source>
        <dbReference type="Proteomes" id="UP000011776"/>
    </source>
</evidence>
<evidence type="ECO:0000313" key="2">
    <source>
        <dbReference type="EMBL" id="EMG11785.1"/>
    </source>
</evidence>
<dbReference type="InterPro" id="IPR024571">
    <property type="entry name" value="ERAP1-like_C_dom"/>
</dbReference>
<name>M3HGK5_LEPIR</name>
<comment type="caution">
    <text evidence="2">The sequence shown here is derived from an EMBL/GenBank/DDBJ whole genome shotgun (WGS) entry which is preliminary data.</text>
</comment>
<proteinExistence type="predicted"/>
<sequence>MQTTSDPKNSFLSEIVVLNTNDHAYAKTYLPKDGIPLLKTSFNKLKDRFAKRILWGSLWQMTRDAEISPKDFLDLVFLQGIYEEDLSVRNSHILTKASSIVTSYLKKENREEWSKKLNDLSKKFLSDPSIQEEEKIVWYRMLEGTSRTADQLSYLKDLLDGKIIIPGIKIDQERRWSILTRLSAFGEKTR</sequence>
<gene>
    <name evidence="2" type="ORF">LEP1GSC151_1077</name>
</gene>
<dbReference type="Proteomes" id="UP000011776">
    <property type="component" value="Unassembled WGS sequence"/>
</dbReference>
<reference evidence="2 3" key="1">
    <citation type="submission" date="2013-02" db="EMBL/GenBank/DDBJ databases">
        <authorList>
            <person name="Harkins D.M."/>
            <person name="Durkin A.S."/>
            <person name="Brinkac L.M."/>
            <person name="Haft D.H."/>
            <person name="Selengut J.D."/>
            <person name="Sanka R."/>
            <person name="DePew J."/>
            <person name="Purushe J."/>
            <person name="Tulsiani S.M."/>
            <person name="Graham G.C."/>
            <person name="Burns M.-A."/>
            <person name="Dohnt M.F."/>
            <person name="Smythe L.D."/>
            <person name="McKay D.B."/>
            <person name="Craig S.B."/>
            <person name="Vinetz J.M."/>
            <person name="Sutton G.G."/>
            <person name="Nierman W.C."/>
            <person name="Fouts D.E."/>
        </authorList>
    </citation>
    <scope>NUCLEOTIDE SEQUENCE [LARGE SCALE GENOMIC DNA]</scope>
    <source>
        <strain evidence="2 3">LT2186</strain>
    </source>
</reference>